<evidence type="ECO:0000313" key="6">
    <source>
        <dbReference type="Proteomes" id="UP000694559"/>
    </source>
</evidence>
<proteinExistence type="predicted"/>
<organism evidence="5 6">
    <name type="scientific">Naja naja</name>
    <name type="common">Indian cobra</name>
    <dbReference type="NCBI Taxonomy" id="35670"/>
    <lineage>
        <taxon>Eukaryota</taxon>
        <taxon>Metazoa</taxon>
        <taxon>Chordata</taxon>
        <taxon>Craniata</taxon>
        <taxon>Vertebrata</taxon>
        <taxon>Euteleostomi</taxon>
        <taxon>Lepidosauria</taxon>
        <taxon>Squamata</taxon>
        <taxon>Bifurcata</taxon>
        <taxon>Unidentata</taxon>
        <taxon>Episquamata</taxon>
        <taxon>Toxicofera</taxon>
        <taxon>Serpentes</taxon>
        <taxon>Colubroidea</taxon>
        <taxon>Elapidae</taxon>
        <taxon>Elapinae</taxon>
        <taxon>Naja</taxon>
    </lineage>
</organism>
<keyword evidence="2" id="KW-0677">Repeat</keyword>
<dbReference type="OMA" id="RRHHYAF"/>
<protein>
    <recommendedName>
        <fullName evidence="3">Galectin</fullName>
    </recommendedName>
</protein>
<dbReference type="PROSITE" id="PS51304">
    <property type="entry name" value="GALECTIN"/>
    <property type="match status" value="1"/>
</dbReference>
<evidence type="ECO:0000259" key="4">
    <source>
        <dbReference type="PROSITE" id="PS51304"/>
    </source>
</evidence>
<evidence type="ECO:0000256" key="2">
    <source>
        <dbReference type="ARBA" id="ARBA00022737"/>
    </source>
</evidence>
<keyword evidence="6" id="KW-1185">Reference proteome</keyword>
<dbReference type="SUPFAM" id="SSF49899">
    <property type="entry name" value="Concanavalin A-like lectins/glucanases"/>
    <property type="match status" value="1"/>
</dbReference>
<dbReference type="PANTHER" id="PTHR11346">
    <property type="entry name" value="GALECTIN"/>
    <property type="match status" value="1"/>
</dbReference>
<dbReference type="SMART" id="SM00908">
    <property type="entry name" value="Gal-bind_lectin"/>
    <property type="match status" value="1"/>
</dbReference>
<dbReference type="Gene3D" id="2.60.120.200">
    <property type="match status" value="1"/>
</dbReference>
<dbReference type="FunFam" id="2.60.120.200:FF:000124">
    <property type="entry name" value="Galectin-4"/>
    <property type="match status" value="1"/>
</dbReference>
<dbReference type="CDD" id="cd00070">
    <property type="entry name" value="GLECT"/>
    <property type="match status" value="1"/>
</dbReference>
<reference evidence="5" key="2">
    <citation type="submission" date="2025-09" db="UniProtKB">
        <authorList>
            <consortium name="Ensembl"/>
        </authorList>
    </citation>
    <scope>IDENTIFICATION</scope>
</reference>
<dbReference type="InterPro" id="IPR013320">
    <property type="entry name" value="ConA-like_dom_sf"/>
</dbReference>
<dbReference type="Proteomes" id="UP000694559">
    <property type="component" value="Unplaced"/>
</dbReference>
<dbReference type="Ensembl" id="ENSNNAT00000030424.1">
    <property type="protein sequence ID" value="ENSNNAP00000029007.1"/>
    <property type="gene ID" value="ENSNNAG00000018629.1"/>
</dbReference>
<feature type="domain" description="Galectin" evidence="4">
    <location>
        <begin position="6"/>
        <end position="144"/>
    </location>
</feature>
<keyword evidence="1 3" id="KW-0430">Lectin</keyword>
<evidence type="ECO:0000313" key="5">
    <source>
        <dbReference type="Ensembl" id="ENSNNAP00000029007.1"/>
    </source>
</evidence>
<dbReference type="SMART" id="SM00276">
    <property type="entry name" value="GLECT"/>
    <property type="match status" value="1"/>
</dbReference>
<dbReference type="GeneTree" id="ENSGT00940000160378"/>
<dbReference type="InterPro" id="IPR001079">
    <property type="entry name" value="Galectin_CRD"/>
</dbReference>
<evidence type="ECO:0000256" key="3">
    <source>
        <dbReference type="RuleBase" id="RU102079"/>
    </source>
</evidence>
<dbReference type="PANTHER" id="PTHR11346:SF32">
    <property type="entry name" value="GALECTIN-4"/>
    <property type="match status" value="1"/>
</dbReference>
<sequence>FQAVPYYKNVPGGLHPGMAVYLNGTVPEVSNRFGVDFGFAKHEGFDLAFHFNPRFKESHELVINTFQSGRWGKQERYQNPFWKGEHFEVIFIVTEAEYQVGTLTEDPLGLQGDLMYVFRHRIPPQNVQFIQVAGDLELHSLNMMAAPVMVSVSY</sequence>
<evidence type="ECO:0000256" key="1">
    <source>
        <dbReference type="ARBA" id="ARBA00022734"/>
    </source>
</evidence>
<dbReference type="InterPro" id="IPR044156">
    <property type="entry name" value="Galectin-like"/>
</dbReference>
<name>A0A8C6YFD2_NAJNA</name>
<dbReference type="AlphaFoldDB" id="A0A8C6YFD2"/>
<dbReference type="GO" id="GO:0030246">
    <property type="term" value="F:carbohydrate binding"/>
    <property type="evidence" value="ECO:0007669"/>
    <property type="project" value="UniProtKB-UniRule"/>
</dbReference>
<reference evidence="5" key="1">
    <citation type="submission" date="2025-08" db="UniProtKB">
        <authorList>
            <consortium name="Ensembl"/>
        </authorList>
    </citation>
    <scope>IDENTIFICATION</scope>
</reference>
<dbReference type="OrthoDB" id="6251307at2759"/>
<accession>A0A8C6YFD2</accession>
<dbReference type="Pfam" id="PF00337">
    <property type="entry name" value="Gal-bind_lectin"/>
    <property type="match status" value="1"/>
</dbReference>